<reference evidence="3 4" key="1">
    <citation type="submission" date="2016-01" db="EMBL/GenBank/DDBJ databases">
        <authorList>
            <person name="McClelland M."/>
            <person name="Jain A."/>
            <person name="Saraogi P."/>
            <person name="Mendelson R."/>
            <person name="Westerman R."/>
            <person name="SanMiguel P."/>
            <person name="Csonka L."/>
        </authorList>
    </citation>
    <scope>NUCLEOTIDE SEQUENCE [LARGE SCALE GENOMIC DNA]</scope>
    <source>
        <strain evidence="3 4">R-53146</strain>
    </source>
</reference>
<organism evidence="3 4">
    <name type="scientific">Apibacter mensalis</name>
    <dbReference type="NCBI Taxonomy" id="1586267"/>
    <lineage>
        <taxon>Bacteria</taxon>
        <taxon>Pseudomonadati</taxon>
        <taxon>Bacteroidota</taxon>
        <taxon>Flavobacteriia</taxon>
        <taxon>Flavobacteriales</taxon>
        <taxon>Weeksellaceae</taxon>
        <taxon>Apibacter</taxon>
    </lineage>
</organism>
<dbReference type="Gene3D" id="2.30.30.940">
    <property type="match status" value="1"/>
</dbReference>
<dbReference type="InterPro" id="IPR029491">
    <property type="entry name" value="Helicase_HTH"/>
</dbReference>
<protein>
    <submittedName>
        <fullName evidence="3">Helix-turn-helix domain-containing protein</fullName>
    </submittedName>
</protein>
<keyword evidence="4" id="KW-1185">Reference proteome</keyword>
<feature type="domain" description="Helicase Helix-turn-helix" evidence="2">
    <location>
        <begin position="632"/>
        <end position="718"/>
    </location>
</feature>
<dbReference type="PANTHER" id="PTHR47642:SF6">
    <property type="entry name" value="ATP-DEPENDENT DNA HELICASE"/>
    <property type="match status" value="1"/>
</dbReference>
<evidence type="ECO:0000259" key="1">
    <source>
        <dbReference type="Pfam" id="PF05970"/>
    </source>
</evidence>
<dbReference type="STRING" id="1586267.GCA_001418685_01089"/>
<dbReference type="SUPFAM" id="SSF52540">
    <property type="entry name" value="P-loop containing nucleoside triphosphate hydrolases"/>
    <property type="match status" value="2"/>
</dbReference>
<dbReference type="GO" id="GO:0003678">
    <property type="term" value="F:DNA helicase activity"/>
    <property type="evidence" value="ECO:0007669"/>
    <property type="project" value="InterPro"/>
</dbReference>
<gene>
    <name evidence="3" type="ORF">Ga0061079_1063</name>
</gene>
<dbReference type="InterPro" id="IPR010285">
    <property type="entry name" value="DNA_helicase_pif1-like_DEAD"/>
</dbReference>
<dbReference type="CDD" id="cd18809">
    <property type="entry name" value="SF1_C_RecD"/>
    <property type="match status" value="1"/>
</dbReference>
<dbReference type="EMBL" id="FCOR01000006">
    <property type="protein sequence ID" value="CVK16241.1"/>
    <property type="molecule type" value="Genomic_DNA"/>
</dbReference>
<sequence length="723" mass="83698">MANQSTIINIEQKLAFDLANYTNKNLFITGKAGTGKTTFLKELKNSTSKNTLVVAPTGVAAINAGGVTIHSLFGFPLTSFIPANDGWIDRNIAITKLELHQHFKYNKDKRKLFSEVELLIIDEVSMLRADILDAINWSLQYTRKNPAPFGGVQLIMIGDMYQLPPVIKEEQWNLLKNYYKSLFFFDALILQKNPPICIEFKKVYRQDDAVFINLLNAIRYQDFNAIDFDLLHERYNPDFVPKETGYITLTTHNSIATFINENELKKLNKPIKFFEAIIDGTFPETSYPTDIELVLKEGAQIMFIRNDSSGNRRYFNGKIGIIEKIEDFDIYVHFDNQKDSFLLEHEVWKNIKYSLDPETGKITEKVLGSFSQFPIRLAWGVTIHKSQGLTFDKVIIDAGKSFASGQVYVALSRCRTLEGIILKSIIKSHNIIQDSKINEFQNRMWNVYELENTLNEEKYNFGLETLFKSLSVLSLIHNIQEWRKMTIEKSIPEKQHVLNLVASMDECFHSLLLVNQKFQRNILSRFNSSTVINKKELWQTIEKRAKDAVEYFADELFNKVWKPLQSHYLEYKNKSKITQYLRFIYEFENNIKIKIKSILSTHLIDQRITYKEYVFNSDSETVSSIVKKEDTIDITLQLLQDGKSLTEVAKARNLTVSTISNHVAKLISKNKVSVYDFISKEKYVVIEKKLIELNTKELKIIKDSLGDDFSYEEIKFVRSELGI</sequence>
<name>A0A0X3APF4_9FLAO</name>
<dbReference type="GO" id="GO:0006281">
    <property type="term" value="P:DNA repair"/>
    <property type="evidence" value="ECO:0007669"/>
    <property type="project" value="InterPro"/>
</dbReference>
<evidence type="ECO:0000259" key="2">
    <source>
        <dbReference type="Pfam" id="PF14493"/>
    </source>
</evidence>
<dbReference type="FunFam" id="3.40.50.300:FF:001498">
    <property type="entry name" value="ATP-dependent DNA helicase"/>
    <property type="match status" value="1"/>
</dbReference>
<dbReference type="Gene3D" id="3.40.50.300">
    <property type="entry name" value="P-loop containing nucleotide triphosphate hydrolases"/>
    <property type="match status" value="2"/>
</dbReference>
<proteinExistence type="predicted"/>
<dbReference type="PANTHER" id="PTHR47642">
    <property type="entry name" value="ATP-DEPENDENT DNA HELICASE"/>
    <property type="match status" value="1"/>
</dbReference>
<dbReference type="AlphaFoldDB" id="A0A0X3APF4"/>
<dbReference type="Gene3D" id="1.10.10.1390">
    <property type="entry name" value="ATP-dependent DNA helicase RecQ"/>
    <property type="match status" value="1"/>
</dbReference>
<dbReference type="Proteomes" id="UP000182761">
    <property type="component" value="Unassembled WGS sequence"/>
</dbReference>
<dbReference type="InterPro" id="IPR051055">
    <property type="entry name" value="PIF1_helicase"/>
</dbReference>
<dbReference type="Pfam" id="PF14493">
    <property type="entry name" value="HTH_40"/>
    <property type="match status" value="1"/>
</dbReference>
<dbReference type="OrthoDB" id="9763659at2"/>
<evidence type="ECO:0000313" key="4">
    <source>
        <dbReference type="Proteomes" id="UP000182761"/>
    </source>
</evidence>
<dbReference type="RefSeq" id="WP_055425451.1">
    <property type="nucleotide sequence ID" value="NZ_FCOR01000006.1"/>
</dbReference>
<dbReference type="GO" id="GO:0000723">
    <property type="term" value="P:telomere maintenance"/>
    <property type="evidence" value="ECO:0007669"/>
    <property type="project" value="InterPro"/>
</dbReference>
<dbReference type="Pfam" id="PF05970">
    <property type="entry name" value="PIF1"/>
    <property type="match status" value="1"/>
</dbReference>
<accession>A0A0X3APF4</accession>
<feature type="domain" description="DNA helicase Pif1-like DEAD-box helicase" evidence="1">
    <location>
        <begin position="8"/>
        <end position="219"/>
    </location>
</feature>
<evidence type="ECO:0000313" key="3">
    <source>
        <dbReference type="EMBL" id="CVK16241.1"/>
    </source>
</evidence>
<dbReference type="InterPro" id="IPR027417">
    <property type="entry name" value="P-loop_NTPase"/>
</dbReference>